<keyword evidence="1" id="KW-0479">Metal-binding</keyword>
<dbReference type="Gene3D" id="4.10.60.10">
    <property type="entry name" value="Zinc finger, CCHC-type"/>
    <property type="match status" value="1"/>
</dbReference>
<dbReference type="OrthoDB" id="7490362at2759"/>
<proteinExistence type="predicted"/>
<dbReference type="InterPro" id="IPR036875">
    <property type="entry name" value="Znf_CCHC_sf"/>
</dbReference>
<evidence type="ECO:0000256" key="1">
    <source>
        <dbReference type="PROSITE-ProRule" id="PRU00047"/>
    </source>
</evidence>
<dbReference type="PROSITE" id="PS50158">
    <property type="entry name" value="ZF_CCHC"/>
    <property type="match status" value="1"/>
</dbReference>
<dbReference type="EMBL" id="KK107139">
    <property type="protein sequence ID" value="EZA57632.1"/>
    <property type="molecule type" value="Genomic_DNA"/>
</dbReference>
<evidence type="ECO:0000313" key="5">
    <source>
        <dbReference type="Proteomes" id="UP000053097"/>
    </source>
</evidence>
<reference evidence="4 5" key="1">
    <citation type="journal article" date="2014" name="Curr. Biol.">
        <title>The genome of the clonal raider ant Cerapachys biroi.</title>
        <authorList>
            <person name="Oxley P.R."/>
            <person name="Ji L."/>
            <person name="Fetter-Pruneda I."/>
            <person name="McKenzie S.K."/>
            <person name="Li C."/>
            <person name="Hu H."/>
            <person name="Zhang G."/>
            <person name="Kronauer D.J."/>
        </authorList>
    </citation>
    <scope>NUCLEOTIDE SEQUENCE [LARGE SCALE GENOMIC DNA]</scope>
</reference>
<name>A0A026WNL4_OOCBI</name>
<evidence type="ECO:0000313" key="4">
    <source>
        <dbReference type="EMBL" id="EZA57632.1"/>
    </source>
</evidence>
<dbReference type="GO" id="GO:0003676">
    <property type="term" value="F:nucleic acid binding"/>
    <property type="evidence" value="ECO:0007669"/>
    <property type="project" value="InterPro"/>
</dbReference>
<keyword evidence="5" id="KW-1185">Reference proteome</keyword>
<dbReference type="InterPro" id="IPR001878">
    <property type="entry name" value="Znf_CCHC"/>
</dbReference>
<evidence type="ECO:0000259" key="3">
    <source>
        <dbReference type="PROSITE" id="PS50158"/>
    </source>
</evidence>
<keyword evidence="1" id="KW-0863">Zinc-finger</keyword>
<dbReference type="Proteomes" id="UP000053097">
    <property type="component" value="Unassembled WGS sequence"/>
</dbReference>
<dbReference type="GO" id="GO:0008270">
    <property type="term" value="F:zinc ion binding"/>
    <property type="evidence" value="ECO:0007669"/>
    <property type="project" value="UniProtKB-KW"/>
</dbReference>
<dbReference type="Pfam" id="PF00098">
    <property type="entry name" value="zf-CCHC"/>
    <property type="match status" value="1"/>
</dbReference>
<dbReference type="SMART" id="SM00343">
    <property type="entry name" value="ZnF_C2HC"/>
    <property type="match status" value="2"/>
</dbReference>
<feature type="region of interest" description="Disordered" evidence="2">
    <location>
        <begin position="240"/>
        <end position="349"/>
    </location>
</feature>
<organism evidence="4 5">
    <name type="scientific">Ooceraea biroi</name>
    <name type="common">Clonal raider ant</name>
    <name type="synonym">Cerapachys biroi</name>
    <dbReference type="NCBI Taxonomy" id="2015173"/>
    <lineage>
        <taxon>Eukaryota</taxon>
        <taxon>Metazoa</taxon>
        <taxon>Ecdysozoa</taxon>
        <taxon>Arthropoda</taxon>
        <taxon>Hexapoda</taxon>
        <taxon>Insecta</taxon>
        <taxon>Pterygota</taxon>
        <taxon>Neoptera</taxon>
        <taxon>Endopterygota</taxon>
        <taxon>Hymenoptera</taxon>
        <taxon>Apocrita</taxon>
        <taxon>Aculeata</taxon>
        <taxon>Formicoidea</taxon>
        <taxon>Formicidae</taxon>
        <taxon>Dorylinae</taxon>
        <taxon>Ooceraea</taxon>
    </lineage>
</organism>
<evidence type="ECO:0000256" key="2">
    <source>
        <dbReference type="SAM" id="MobiDB-lite"/>
    </source>
</evidence>
<keyword evidence="1" id="KW-0862">Zinc</keyword>
<feature type="domain" description="CCHC-type" evidence="3">
    <location>
        <begin position="206"/>
        <end position="219"/>
    </location>
</feature>
<dbReference type="OMA" id="DRRENCY"/>
<dbReference type="AlphaFoldDB" id="A0A026WNL4"/>
<accession>A0A026WNL4</accession>
<sequence>MVTCAAAPIYLVSSEAISGAVFAHPAVLINSAMEDNLPNELRNNFYKNANIAAGLAKESWFIDKEMQACESVTKADELASRLEKVFEGSGVKITRPVKKAELRVRRLDDAATEESVSRAVAAAGGCDPRDVETGPIQGSPDGLGTSWIRLPAQAGGKVADLGRIRVGWAWAPVSVLEPRPLMWYKCLAKGHVQARCPSREDRRDLCYRCGAAGHRARGCAADPKCPLCTGLGRRADHRLGSAACAPPSKGGKSGVQRGSEMAARGGARQTEAAPRPQRVASPAPSQAAPSSGAAPESAPADGERGGPAPPWEEEPKPRRVTRSMGRKKAEEKDDDKGERGLEEPAMDVE</sequence>
<feature type="compositionally biased region" description="Low complexity" evidence="2">
    <location>
        <begin position="280"/>
        <end position="300"/>
    </location>
</feature>
<protein>
    <recommendedName>
        <fullName evidence="3">CCHC-type domain-containing protein</fullName>
    </recommendedName>
</protein>
<dbReference type="SUPFAM" id="SSF57756">
    <property type="entry name" value="Retrovirus zinc finger-like domains"/>
    <property type="match status" value="1"/>
</dbReference>
<gene>
    <name evidence="4" type="ORF">X777_00732</name>
</gene>
<feature type="compositionally biased region" description="Basic and acidic residues" evidence="2">
    <location>
        <begin position="327"/>
        <end position="342"/>
    </location>
</feature>